<sequence length="135" mass="14768">MWSQRLDGYTVLAVGSQSTPLATEIALLRAETAAISLPYCLCVRTSMALAIACPSGSHGSGDLTCSVFATLRRRFKVADCDLDAQRCCRRKRRTIEGHVERKEIIKAAAQSDVHRPPQSTACKVTQSLAMNWRSA</sequence>
<proteinExistence type="predicted"/>
<protein>
    <submittedName>
        <fullName evidence="1">Uncharacterized protein</fullName>
    </submittedName>
</protein>
<comment type="caution">
    <text evidence="1">The sequence shown here is derived from an EMBL/GenBank/DDBJ whole genome shotgun (WGS) entry which is preliminary data.</text>
</comment>
<dbReference type="AlphaFoldDB" id="A0A139GXN8"/>
<evidence type="ECO:0000313" key="1">
    <source>
        <dbReference type="EMBL" id="KXS94975.1"/>
    </source>
</evidence>
<name>A0A139GXN8_9PEZI</name>
<organism evidence="1 2">
    <name type="scientific">Pseudocercospora eumusae</name>
    <dbReference type="NCBI Taxonomy" id="321146"/>
    <lineage>
        <taxon>Eukaryota</taxon>
        <taxon>Fungi</taxon>
        <taxon>Dikarya</taxon>
        <taxon>Ascomycota</taxon>
        <taxon>Pezizomycotina</taxon>
        <taxon>Dothideomycetes</taxon>
        <taxon>Dothideomycetidae</taxon>
        <taxon>Mycosphaerellales</taxon>
        <taxon>Mycosphaerellaceae</taxon>
        <taxon>Pseudocercospora</taxon>
    </lineage>
</organism>
<keyword evidence="2" id="KW-1185">Reference proteome</keyword>
<dbReference type="EMBL" id="LFZN01000242">
    <property type="protein sequence ID" value="KXS94975.1"/>
    <property type="molecule type" value="Genomic_DNA"/>
</dbReference>
<gene>
    <name evidence="1" type="ORF">AC578_9481</name>
</gene>
<dbReference type="Proteomes" id="UP000070133">
    <property type="component" value="Unassembled WGS sequence"/>
</dbReference>
<evidence type="ECO:0000313" key="2">
    <source>
        <dbReference type="Proteomes" id="UP000070133"/>
    </source>
</evidence>
<reference evidence="1 2" key="1">
    <citation type="submission" date="2015-07" db="EMBL/GenBank/DDBJ databases">
        <title>Comparative genomics of the Sigatoka disease complex on banana suggests a link between parallel evolutionary changes in Pseudocercospora fijiensis and Pseudocercospora eumusae and increased virulence on the banana host.</title>
        <authorList>
            <person name="Chang T.-C."/>
            <person name="Salvucci A."/>
            <person name="Crous P.W."/>
            <person name="Stergiopoulos I."/>
        </authorList>
    </citation>
    <scope>NUCLEOTIDE SEQUENCE [LARGE SCALE GENOMIC DNA]</scope>
    <source>
        <strain evidence="1 2">CBS 114824</strain>
    </source>
</reference>
<accession>A0A139GXN8</accession>